<feature type="transmembrane region" description="Helical" evidence="1">
    <location>
        <begin position="6"/>
        <end position="22"/>
    </location>
</feature>
<dbReference type="PATRIC" id="fig|1423760.3.peg.1059"/>
<keyword evidence="1" id="KW-1133">Transmembrane helix</keyword>
<sequence length="55" mass="6280">MIVGLGIQAIVNAIIYAIIVTNRERMYREAAKEELEQQEQKDPVVGFVMEDNDEV</sequence>
<dbReference type="EMBL" id="AZFK01000018">
    <property type="protein sequence ID" value="KRL91607.1"/>
    <property type="molecule type" value="Genomic_DNA"/>
</dbReference>
<evidence type="ECO:0000256" key="1">
    <source>
        <dbReference type="SAM" id="Phobius"/>
    </source>
</evidence>
<dbReference type="Proteomes" id="UP000050816">
    <property type="component" value="Unassembled WGS sequence"/>
</dbReference>
<name>A0A0R1UDW5_9LACO</name>
<gene>
    <name evidence="2" type="ORF">FC43_GL001022</name>
</gene>
<comment type="caution">
    <text evidence="2">The sequence shown here is derived from an EMBL/GenBank/DDBJ whole genome shotgun (WGS) entry which is preliminary data.</text>
</comment>
<evidence type="ECO:0000313" key="2">
    <source>
        <dbReference type="EMBL" id="KRL91607.1"/>
    </source>
</evidence>
<protein>
    <submittedName>
        <fullName evidence="2">Uncharacterized protein</fullName>
    </submittedName>
</protein>
<keyword evidence="1" id="KW-0472">Membrane</keyword>
<accession>A0A0R1UDW5</accession>
<reference evidence="2 3" key="1">
    <citation type="journal article" date="2015" name="Genome Announc.">
        <title>Expanding the biotechnology potential of lactobacilli through comparative genomics of 213 strains and associated genera.</title>
        <authorList>
            <person name="Sun Z."/>
            <person name="Harris H.M."/>
            <person name="McCann A."/>
            <person name="Guo C."/>
            <person name="Argimon S."/>
            <person name="Zhang W."/>
            <person name="Yang X."/>
            <person name="Jeffery I.B."/>
            <person name="Cooney J.C."/>
            <person name="Kagawa T.F."/>
            <person name="Liu W."/>
            <person name="Song Y."/>
            <person name="Salvetti E."/>
            <person name="Wrobel A."/>
            <person name="Rasinkangas P."/>
            <person name="Parkhill J."/>
            <person name="Rea M.C."/>
            <person name="O'Sullivan O."/>
            <person name="Ritari J."/>
            <person name="Douillard F.P."/>
            <person name="Paul Ross R."/>
            <person name="Yang R."/>
            <person name="Briner A.E."/>
            <person name="Felis G.E."/>
            <person name="de Vos W.M."/>
            <person name="Barrangou R."/>
            <person name="Klaenhammer T.R."/>
            <person name="Caufield P.W."/>
            <person name="Cui Y."/>
            <person name="Zhang H."/>
            <person name="O'Toole P.W."/>
        </authorList>
    </citation>
    <scope>NUCLEOTIDE SEQUENCE [LARGE SCALE GENOMIC DNA]</scope>
    <source>
        <strain evidence="2 3">DSM 15946</strain>
    </source>
</reference>
<evidence type="ECO:0000313" key="3">
    <source>
        <dbReference type="Proteomes" id="UP000050816"/>
    </source>
</evidence>
<proteinExistence type="predicted"/>
<dbReference type="AlphaFoldDB" id="A0A0R1UDW5"/>
<keyword evidence="1" id="KW-0812">Transmembrane</keyword>
<organism evidence="2 3">
    <name type="scientific">Limosilactobacillus ingluviei DSM 15946</name>
    <dbReference type="NCBI Taxonomy" id="1423760"/>
    <lineage>
        <taxon>Bacteria</taxon>
        <taxon>Bacillati</taxon>
        <taxon>Bacillota</taxon>
        <taxon>Bacilli</taxon>
        <taxon>Lactobacillales</taxon>
        <taxon>Lactobacillaceae</taxon>
        <taxon>Limosilactobacillus</taxon>
    </lineage>
</organism>